<dbReference type="SUPFAM" id="SSF54995">
    <property type="entry name" value="Ribosomal protein S6"/>
    <property type="match status" value="1"/>
</dbReference>
<dbReference type="InterPro" id="IPR035980">
    <property type="entry name" value="Ribosomal_bS6_sf"/>
</dbReference>
<dbReference type="InterPro" id="IPR000529">
    <property type="entry name" value="Ribosomal_bS6"/>
</dbReference>
<dbReference type="GO" id="GO:0005737">
    <property type="term" value="C:cytoplasm"/>
    <property type="evidence" value="ECO:0007669"/>
    <property type="project" value="UniProtKB-ARBA"/>
</dbReference>
<dbReference type="Proteomes" id="UP001634394">
    <property type="component" value="Unassembled WGS sequence"/>
</dbReference>
<dbReference type="PANTHER" id="PTHR21011:SF1">
    <property type="entry name" value="SMALL RIBOSOMAL SUBUNIT PROTEIN BS6M"/>
    <property type="match status" value="1"/>
</dbReference>
<dbReference type="CDD" id="cd15465">
    <property type="entry name" value="bS6_mito"/>
    <property type="match status" value="1"/>
</dbReference>
<sequence length="151" mass="17141">MPSYEIALILRSALERAQLSAALKRTCQVLFDNGGTIRSLENLGLRQLPYAMMRRGHRNKHGNYFIVNFDSSPSVVKSVGATLQIDEDIIKQTIILKEKDFKRPCLEGSCVFGELPNPDHEKYVHKESLQRKLFPRKKVTSIVSKQLLGSK</sequence>
<organism evidence="4 5">
    <name type="scientific">Sinanodonta woodiana</name>
    <name type="common">Chinese pond mussel</name>
    <name type="synonym">Anodonta woodiana</name>
    <dbReference type="NCBI Taxonomy" id="1069815"/>
    <lineage>
        <taxon>Eukaryota</taxon>
        <taxon>Metazoa</taxon>
        <taxon>Spiralia</taxon>
        <taxon>Lophotrochozoa</taxon>
        <taxon>Mollusca</taxon>
        <taxon>Bivalvia</taxon>
        <taxon>Autobranchia</taxon>
        <taxon>Heteroconchia</taxon>
        <taxon>Palaeoheterodonta</taxon>
        <taxon>Unionida</taxon>
        <taxon>Unionoidea</taxon>
        <taxon>Unionidae</taxon>
        <taxon>Unioninae</taxon>
        <taxon>Sinanodonta</taxon>
    </lineage>
</organism>
<dbReference type="EMBL" id="JBJQND010000003">
    <property type="protein sequence ID" value="KAL3881391.1"/>
    <property type="molecule type" value="Genomic_DNA"/>
</dbReference>
<gene>
    <name evidence="4" type="ORF">ACJMK2_027837</name>
</gene>
<reference evidence="4 5" key="1">
    <citation type="submission" date="2024-11" db="EMBL/GenBank/DDBJ databases">
        <title>Chromosome-level genome assembly of the freshwater bivalve Anodonta woodiana.</title>
        <authorList>
            <person name="Chen X."/>
        </authorList>
    </citation>
    <scope>NUCLEOTIDE SEQUENCE [LARGE SCALE GENOMIC DNA]</scope>
    <source>
        <strain evidence="4">MN2024</strain>
        <tissue evidence="4">Gills</tissue>
    </source>
</reference>
<dbReference type="InterPro" id="IPR020814">
    <property type="entry name" value="Ribosomal_S6_plastid/chlpt"/>
</dbReference>
<name>A0ABD3X561_SINWO</name>
<dbReference type="Pfam" id="PF01250">
    <property type="entry name" value="Ribosomal_S6"/>
    <property type="match status" value="1"/>
</dbReference>
<evidence type="ECO:0000313" key="4">
    <source>
        <dbReference type="EMBL" id="KAL3881391.1"/>
    </source>
</evidence>
<protein>
    <recommendedName>
        <fullName evidence="2">Small ribosomal subunit protein bS6m</fullName>
    </recommendedName>
    <alternativeName>
        <fullName evidence="3">28S ribosomal protein S6, mitochondrial</fullName>
    </alternativeName>
</protein>
<proteinExistence type="inferred from homology"/>
<dbReference type="NCBIfam" id="TIGR00166">
    <property type="entry name" value="S6"/>
    <property type="match status" value="1"/>
</dbReference>
<dbReference type="InterPro" id="IPR014717">
    <property type="entry name" value="Transl_elong_EF1B/ribsomal_bS6"/>
</dbReference>
<dbReference type="HAMAP" id="MF_00360">
    <property type="entry name" value="Ribosomal_bS6"/>
    <property type="match status" value="1"/>
</dbReference>
<evidence type="ECO:0000313" key="5">
    <source>
        <dbReference type="Proteomes" id="UP001634394"/>
    </source>
</evidence>
<evidence type="ECO:0000256" key="3">
    <source>
        <dbReference type="ARBA" id="ARBA00035365"/>
    </source>
</evidence>
<dbReference type="Gene3D" id="3.30.70.60">
    <property type="match status" value="1"/>
</dbReference>
<dbReference type="PANTHER" id="PTHR21011">
    <property type="entry name" value="MITOCHONDRIAL 28S RIBOSOMAL PROTEIN S6"/>
    <property type="match status" value="1"/>
</dbReference>
<comment type="similarity">
    <text evidence="1">Belongs to the bacterial ribosomal protein bS6 family.</text>
</comment>
<evidence type="ECO:0000256" key="1">
    <source>
        <dbReference type="ARBA" id="ARBA00009512"/>
    </source>
</evidence>
<evidence type="ECO:0000256" key="2">
    <source>
        <dbReference type="ARBA" id="ARBA00035170"/>
    </source>
</evidence>
<keyword evidence="5" id="KW-1185">Reference proteome</keyword>
<comment type="caution">
    <text evidence="4">The sequence shown here is derived from an EMBL/GenBank/DDBJ whole genome shotgun (WGS) entry which is preliminary data.</text>
</comment>
<dbReference type="AlphaFoldDB" id="A0ABD3X561"/>
<accession>A0ABD3X561</accession>